<keyword evidence="4" id="KW-1185">Reference proteome</keyword>
<dbReference type="PROSITE" id="PS51257">
    <property type="entry name" value="PROKAR_LIPOPROTEIN"/>
    <property type="match status" value="1"/>
</dbReference>
<sequence>MKKFSTQHTLLALACVGALALSACKPEAPEATPKAMPEIAPVATDVTPMPESAPAFDQKGFAGTFKGSLPAADGTNVDTTIELMADGMYVINEMVGKAAPKKMDGSWTAEENGSRIRLDPNTKAEDDRLYAITSKDQLDPLGVDGKPVAGAMAGSLKREGAATMAAPTDAPASTEAPAAAH</sequence>
<protein>
    <recommendedName>
        <fullName evidence="5">Copper resistance protein NlpE</fullName>
    </recommendedName>
</protein>
<feature type="signal peptide" evidence="2">
    <location>
        <begin position="1"/>
        <end position="20"/>
    </location>
</feature>
<feature type="region of interest" description="Disordered" evidence="1">
    <location>
        <begin position="154"/>
        <end position="181"/>
    </location>
</feature>
<comment type="caution">
    <text evidence="3">The sequence shown here is derived from an EMBL/GenBank/DDBJ whole genome shotgun (WGS) entry which is preliminary data.</text>
</comment>
<feature type="compositionally biased region" description="Low complexity" evidence="1">
    <location>
        <begin position="161"/>
        <end position="181"/>
    </location>
</feature>
<evidence type="ECO:0000256" key="1">
    <source>
        <dbReference type="SAM" id="MobiDB-lite"/>
    </source>
</evidence>
<accession>A0A3M8SV02</accession>
<dbReference type="OrthoDB" id="5348860at2"/>
<organism evidence="3 4">
    <name type="scientific">Montanilutibacter psychrotolerans</name>
    <dbReference type="NCBI Taxonomy" id="1327343"/>
    <lineage>
        <taxon>Bacteria</taxon>
        <taxon>Pseudomonadati</taxon>
        <taxon>Pseudomonadota</taxon>
        <taxon>Gammaproteobacteria</taxon>
        <taxon>Lysobacterales</taxon>
        <taxon>Lysobacteraceae</taxon>
        <taxon>Montanilutibacter</taxon>
    </lineage>
</organism>
<dbReference type="Gene3D" id="2.40.128.640">
    <property type="match status" value="1"/>
</dbReference>
<reference evidence="3 4" key="1">
    <citation type="submission" date="2018-11" db="EMBL/GenBank/DDBJ databases">
        <title>Lysobacter cryohumiis sp. nov., isolated from soil in the Tianshan Mountains, Xinjiang, China.</title>
        <authorList>
            <person name="Luo Y."/>
            <person name="Sheng H."/>
        </authorList>
    </citation>
    <scope>NUCLEOTIDE SEQUENCE [LARGE SCALE GENOMIC DNA]</scope>
    <source>
        <strain evidence="3 4">ZS60</strain>
    </source>
</reference>
<feature type="chain" id="PRO_5018204761" description="Copper resistance protein NlpE" evidence="2">
    <location>
        <begin position="21"/>
        <end position="181"/>
    </location>
</feature>
<dbReference type="InterPro" id="IPR007298">
    <property type="entry name" value="Cu-R_lipoprotein_NlpE"/>
</dbReference>
<evidence type="ECO:0000313" key="3">
    <source>
        <dbReference type="EMBL" id="RNF85168.1"/>
    </source>
</evidence>
<gene>
    <name evidence="3" type="ORF">EER27_05175</name>
</gene>
<dbReference type="Proteomes" id="UP000267049">
    <property type="component" value="Unassembled WGS sequence"/>
</dbReference>
<dbReference type="AlphaFoldDB" id="A0A3M8SV02"/>
<evidence type="ECO:0000256" key="2">
    <source>
        <dbReference type="SAM" id="SignalP"/>
    </source>
</evidence>
<name>A0A3M8SV02_9GAMM</name>
<dbReference type="EMBL" id="RIBS01000002">
    <property type="protein sequence ID" value="RNF85168.1"/>
    <property type="molecule type" value="Genomic_DNA"/>
</dbReference>
<keyword evidence="2" id="KW-0732">Signal</keyword>
<evidence type="ECO:0000313" key="4">
    <source>
        <dbReference type="Proteomes" id="UP000267049"/>
    </source>
</evidence>
<proteinExistence type="predicted"/>
<dbReference type="Pfam" id="PF04170">
    <property type="entry name" value="NlpE"/>
    <property type="match status" value="1"/>
</dbReference>
<evidence type="ECO:0008006" key="5">
    <source>
        <dbReference type="Google" id="ProtNLM"/>
    </source>
</evidence>
<dbReference type="RefSeq" id="WP_123086954.1">
    <property type="nucleotide sequence ID" value="NZ_RIBS01000002.1"/>
</dbReference>